<dbReference type="InterPro" id="IPR050620">
    <property type="entry name" value="Thioredoxin_H-type-like"/>
</dbReference>
<protein>
    <recommendedName>
        <fullName evidence="1">Thioredoxin domain-containing protein</fullName>
    </recommendedName>
</protein>
<gene>
    <name evidence="2" type="ORF">ECRASSUSDP1_LOCUS25231</name>
</gene>
<dbReference type="Gene3D" id="3.40.30.10">
    <property type="entry name" value="Glutaredoxin"/>
    <property type="match status" value="1"/>
</dbReference>
<dbReference type="PANTHER" id="PTHR10438">
    <property type="entry name" value="THIOREDOXIN"/>
    <property type="match status" value="1"/>
</dbReference>
<dbReference type="Proteomes" id="UP001295684">
    <property type="component" value="Unassembled WGS sequence"/>
</dbReference>
<reference evidence="2" key="1">
    <citation type="submission" date="2023-07" db="EMBL/GenBank/DDBJ databases">
        <authorList>
            <consortium name="AG Swart"/>
            <person name="Singh M."/>
            <person name="Singh A."/>
            <person name="Seah K."/>
            <person name="Emmerich C."/>
        </authorList>
    </citation>
    <scope>NUCLEOTIDE SEQUENCE</scope>
    <source>
        <strain evidence="2">DP1</strain>
    </source>
</reference>
<organism evidence="2 3">
    <name type="scientific">Euplotes crassus</name>
    <dbReference type="NCBI Taxonomy" id="5936"/>
    <lineage>
        <taxon>Eukaryota</taxon>
        <taxon>Sar</taxon>
        <taxon>Alveolata</taxon>
        <taxon>Ciliophora</taxon>
        <taxon>Intramacronucleata</taxon>
        <taxon>Spirotrichea</taxon>
        <taxon>Hypotrichia</taxon>
        <taxon>Euplotida</taxon>
        <taxon>Euplotidae</taxon>
        <taxon>Moneuplotes</taxon>
    </lineage>
</organism>
<dbReference type="SUPFAM" id="SSF52833">
    <property type="entry name" value="Thioredoxin-like"/>
    <property type="match status" value="1"/>
</dbReference>
<dbReference type="CDD" id="cd02947">
    <property type="entry name" value="TRX_family"/>
    <property type="match status" value="1"/>
</dbReference>
<proteinExistence type="predicted"/>
<dbReference type="EMBL" id="CAMPGE010026019">
    <property type="protein sequence ID" value="CAI2383721.1"/>
    <property type="molecule type" value="Genomic_DNA"/>
</dbReference>
<comment type="caution">
    <text evidence="2">The sequence shown here is derived from an EMBL/GenBank/DDBJ whole genome shotgun (WGS) entry which is preliminary data.</text>
</comment>
<dbReference type="PANTHER" id="PTHR10438:SF468">
    <property type="entry name" value="THIOREDOXIN-1-RELATED"/>
    <property type="match status" value="1"/>
</dbReference>
<keyword evidence="3" id="KW-1185">Reference proteome</keyword>
<sequence length="108" mass="12810">MAEQLQKIRTVDEYHEVLERAGPNLVVFFFYSNWSLMSQEIEKELIPIQYELPDVNICKIDVDTNGEVSEAYSIRRMPTFVFIKQSKTLDRLSQPDIKTVNEYIDHFY</sequence>
<dbReference type="Pfam" id="PF00085">
    <property type="entry name" value="Thioredoxin"/>
    <property type="match status" value="1"/>
</dbReference>
<dbReference type="InterPro" id="IPR013766">
    <property type="entry name" value="Thioredoxin_domain"/>
</dbReference>
<evidence type="ECO:0000313" key="2">
    <source>
        <dbReference type="EMBL" id="CAI2383721.1"/>
    </source>
</evidence>
<dbReference type="AlphaFoldDB" id="A0AAD2D8P3"/>
<name>A0AAD2D8P3_EUPCR</name>
<accession>A0AAD2D8P3</accession>
<feature type="domain" description="Thioredoxin" evidence="1">
    <location>
        <begin position="10"/>
        <end position="95"/>
    </location>
</feature>
<evidence type="ECO:0000259" key="1">
    <source>
        <dbReference type="Pfam" id="PF00085"/>
    </source>
</evidence>
<evidence type="ECO:0000313" key="3">
    <source>
        <dbReference type="Proteomes" id="UP001295684"/>
    </source>
</evidence>
<dbReference type="InterPro" id="IPR036249">
    <property type="entry name" value="Thioredoxin-like_sf"/>
</dbReference>